<protein>
    <submittedName>
        <fullName evidence="1">Uncharacterized protein</fullName>
    </submittedName>
</protein>
<gene>
    <name evidence="1" type="ORF">APZ42_027391</name>
</gene>
<evidence type="ECO:0000313" key="2">
    <source>
        <dbReference type="Proteomes" id="UP000076858"/>
    </source>
</evidence>
<organism evidence="1 2">
    <name type="scientific">Daphnia magna</name>
    <dbReference type="NCBI Taxonomy" id="35525"/>
    <lineage>
        <taxon>Eukaryota</taxon>
        <taxon>Metazoa</taxon>
        <taxon>Ecdysozoa</taxon>
        <taxon>Arthropoda</taxon>
        <taxon>Crustacea</taxon>
        <taxon>Branchiopoda</taxon>
        <taxon>Diplostraca</taxon>
        <taxon>Cladocera</taxon>
        <taxon>Anomopoda</taxon>
        <taxon>Daphniidae</taxon>
        <taxon>Daphnia</taxon>
    </lineage>
</organism>
<sequence length="168" mass="19508">MSVVVMASTVPKIAFVSFFIFVQWIYRPTDAFPFRKNEAHGENAIRNWRPSSTRDRESLPDYQPLCQSINHRVDLQKDSDEPEYEFRPPFYHSIECKHTADKLHHRGHHDGSQMCLKSGLACVQRTKTIQIAKRKIGTTCWTLFTKEVHSGCECMWPVHSNGDSKHFT</sequence>
<evidence type="ECO:0000313" key="1">
    <source>
        <dbReference type="EMBL" id="KZS08719.1"/>
    </source>
</evidence>
<dbReference type="Proteomes" id="UP000076858">
    <property type="component" value="Unassembled WGS sequence"/>
</dbReference>
<dbReference type="EMBL" id="LRGB01002190">
    <property type="protein sequence ID" value="KZS08719.1"/>
    <property type="molecule type" value="Genomic_DNA"/>
</dbReference>
<dbReference type="OrthoDB" id="6328726at2759"/>
<comment type="caution">
    <text evidence="1">The sequence shown here is derived from an EMBL/GenBank/DDBJ whole genome shotgun (WGS) entry which is preliminary data.</text>
</comment>
<dbReference type="AlphaFoldDB" id="A0A0P5RGH3"/>
<name>A0A0P5RGH3_9CRUS</name>
<keyword evidence="2" id="KW-1185">Reference proteome</keyword>
<accession>A0A0P5RGH3</accession>
<reference evidence="1 2" key="1">
    <citation type="submission" date="2016-03" db="EMBL/GenBank/DDBJ databases">
        <title>EvidentialGene: Evidence-directed Construction of Genes on Genomes.</title>
        <authorList>
            <person name="Gilbert D.G."/>
            <person name="Choi J.-H."/>
            <person name="Mockaitis K."/>
            <person name="Colbourne J."/>
            <person name="Pfrender M."/>
        </authorList>
    </citation>
    <scope>NUCLEOTIDE SEQUENCE [LARGE SCALE GENOMIC DNA]</scope>
    <source>
        <strain evidence="1 2">Xinb3</strain>
        <tissue evidence="1">Complete organism</tissue>
    </source>
</reference>
<proteinExistence type="predicted"/>